<dbReference type="InParanoid" id="A0A0H2RAZ9"/>
<dbReference type="GO" id="GO:0005524">
    <property type="term" value="F:ATP binding"/>
    <property type="evidence" value="ECO:0007669"/>
    <property type="project" value="InterPro"/>
</dbReference>
<dbReference type="SMART" id="SM00220">
    <property type="entry name" value="S_TKc"/>
    <property type="match status" value="1"/>
</dbReference>
<dbReference type="EMBL" id="KQ086068">
    <property type="protein sequence ID" value="KLO09040.1"/>
    <property type="molecule type" value="Genomic_DNA"/>
</dbReference>
<keyword evidence="2" id="KW-0808">Transferase</keyword>
<dbReference type="Gene3D" id="1.10.510.10">
    <property type="entry name" value="Transferase(Phosphotransferase) domain 1"/>
    <property type="match status" value="1"/>
</dbReference>
<evidence type="ECO:0000313" key="2">
    <source>
        <dbReference type="EMBL" id="KLO09040.1"/>
    </source>
</evidence>
<dbReference type="InterPro" id="IPR001245">
    <property type="entry name" value="Ser-Thr/Tyr_kinase_cat_dom"/>
</dbReference>
<sequence>KRMLCQEAVLWRMTNHPNVLRFLGLGILDDARGSIAFVSPWMLNGNLLNYVKKNQTTNRADLLAQAGNGLLYLHSVEIIHGDLKCTNIMVDNEGNPQLSDFGLSTVEPIQTIVASSMSLSGGNPRWSAPELIFPDLFRGSGKSTRASDVYSFGMTALELFMEKVPFYDIQDAALPLEIAINGLEPSWPGREAEVRGLTENIWKMMQGFWKREPSSRTPLRCGMLNASLLSLTNVQITPKEGCILKRGVPQQYTALLPGIWDIESCSMTPESPTWFSTVARITARRSRPLDDYASPLDQIKIAHFAARIIRNDGRGCCCNVRHSFIHRLALF</sequence>
<evidence type="ECO:0000259" key="1">
    <source>
        <dbReference type="PROSITE" id="PS50011"/>
    </source>
</evidence>
<dbReference type="PROSITE" id="PS00108">
    <property type="entry name" value="PROTEIN_KINASE_ST"/>
    <property type="match status" value="1"/>
</dbReference>
<organism evidence="2 3">
    <name type="scientific">Schizopora paradoxa</name>
    <dbReference type="NCBI Taxonomy" id="27342"/>
    <lineage>
        <taxon>Eukaryota</taxon>
        <taxon>Fungi</taxon>
        <taxon>Dikarya</taxon>
        <taxon>Basidiomycota</taxon>
        <taxon>Agaricomycotina</taxon>
        <taxon>Agaricomycetes</taxon>
        <taxon>Hymenochaetales</taxon>
        <taxon>Schizoporaceae</taxon>
        <taxon>Schizopora</taxon>
    </lineage>
</organism>
<evidence type="ECO:0000313" key="3">
    <source>
        <dbReference type="Proteomes" id="UP000053477"/>
    </source>
</evidence>
<feature type="domain" description="Protein kinase" evidence="1">
    <location>
        <begin position="1"/>
        <end position="228"/>
    </location>
</feature>
<keyword evidence="2" id="KW-0418">Kinase</keyword>
<dbReference type="Proteomes" id="UP000053477">
    <property type="component" value="Unassembled WGS sequence"/>
</dbReference>
<dbReference type="PANTHER" id="PTHR44329">
    <property type="entry name" value="SERINE/THREONINE-PROTEIN KINASE TNNI3K-RELATED"/>
    <property type="match status" value="1"/>
</dbReference>
<dbReference type="SUPFAM" id="SSF56112">
    <property type="entry name" value="Protein kinase-like (PK-like)"/>
    <property type="match status" value="1"/>
</dbReference>
<name>A0A0H2RAZ9_9AGAM</name>
<reference evidence="2 3" key="1">
    <citation type="submission" date="2015-04" db="EMBL/GenBank/DDBJ databases">
        <title>Complete genome sequence of Schizopora paradoxa KUC8140, a cosmopolitan wood degrader in East Asia.</title>
        <authorList>
            <consortium name="DOE Joint Genome Institute"/>
            <person name="Min B."/>
            <person name="Park H."/>
            <person name="Jang Y."/>
            <person name="Kim J.-J."/>
            <person name="Kim K.H."/>
            <person name="Pangilinan J."/>
            <person name="Lipzen A."/>
            <person name="Riley R."/>
            <person name="Grigoriev I.V."/>
            <person name="Spatafora J.W."/>
            <person name="Choi I.-G."/>
        </authorList>
    </citation>
    <scope>NUCLEOTIDE SEQUENCE [LARGE SCALE GENOMIC DNA]</scope>
    <source>
        <strain evidence="2 3">KUC8140</strain>
    </source>
</reference>
<proteinExistence type="predicted"/>
<dbReference type="InterPro" id="IPR008271">
    <property type="entry name" value="Ser/Thr_kinase_AS"/>
</dbReference>
<keyword evidence="3" id="KW-1185">Reference proteome</keyword>
<protein>
    <submittedName>
        <fullName evidence="2">Kinase-like protein</fullName>
    </submittedName>
</protein>
<dbReference type="AlphaFoldDB" id="A0A0H2RAZ9"/>
<dbReference type="InterPro" id="IPR051681">
    <property type="entry name" value="Ser/Thr_Kinases-Pseudokinases"/>
</dbReference>
<dbReference type="OrthoDB" id="2607189at2759"/>
<dbReference type="InterPro" id="IPR000719">
    <property type="entry name" value="Prot_kinase_dom"/>
</dbReference>
<accession>A0A0H2RAZ9</accession>
<dbReference type="GO" id="GO:0004674">
    <property type="term" value="F:protein serine/threonine kinase activity"/>
    <property type="evidence" value="ECO:0007669"/>
    <property type="project" value="TreeGrafter"/>
</dbReference>
<dbReference type="STRING" id="27342.A0A0H2RAZ9"/>
<dbReference type="Pfam" id="PF07714">
    <property type="entry name" value="PK_Tyr_Ser-Thr"/>
    <property type="match status" value="1"/>
</dbReference>
<dbReference type="PROSITE" id="PS50011">
    <property type="entry name" value="PROTEIN_KINASE_DOM"/>
    <property type="match status" value="1"/>
</dbReference>
<gene>
    <name evidence="2" type="ORF">SCHPADRAFT_834490</name>
</gene>
<dbReference type="InterPro" id="IPR011009">
    <property type="entry name" value="Kinase-like_dom_sf"/>
</dbReference>
<dbReference type="PANTHER" id="PTHR44329:SF214">
    <property type="entry name" value="PROTEIN KINASE DOMAIN-CONTAINING PROTEIN"/>
    <property type="match status" value="1"/>
</dbReference>
<feature type="non-terminal residue" evidence="2">
    <location>
        <position position="1"/>
    </location>
</feature>